<evidence type="ECO:0000313" key="3">
    <source>
        <dbReference type="EMBL" id="KAF1391795.1"/>
    </source>
</evidence>
<dbReference type="Pfam" id="PF00621">
    <property type="entry name" value="RhoGEF"/>
    <property type="match status" value="1"/>
</dbReference>
<gene>
    <name evidence="3" type="ORF">PFLUV_G00045790</name>
</gene>
<dbReference type="Proteomes" id="UP000465112">
    <property type="component" value="Chromosome 4"/>
</dbReference>
<dbReference type="GO" id="GO:0005737">
    <property type="term" value="C:cytoplasm"/>
    <property type="evidence" value="ECO:0007669"/>
    <property type="project" value="TreeGrafter"/>
</dbReference>
<comment type="caution">
    <text evidence="3">The sequence shown here is derived from an EMBL/GenBank/DDBJ whole genome shotgun (WGS) entry which is preliminary data.</text>
</comment>
<evidence type="ECO:0000259" key="2">
    <source>
        <dbReference type="PROSITE" id="PS50010"/>
    </source>
</evidence>
<dbReference type="AlphaFoldDB" id="A0A6A5FK71"/>
<protein>
    <recommendedName>
        <fullName evidence="2">DH domain-containing protein</fullName>
    </recommendedName>
</protein>
<dbReference type="SUPFAM" id="SSF48065">
    <property type="entry name" value="DBL homology domain (DH-domain)"/>
    <property type="match status" value="1"/>
</dbReference>
<sequence>MAQFGYTDENNHCWSSNIIANLHSYFGHSHPVNDLISQTQTVKTGEQLDTGGLDRSADSLNLLEDCSPPIDLSSALRSVAFTRTRGLRKHSPVPEPLSLPRLEDCPVLSPLDDQGKPAEGAADPAEEEVPSVPFQSKYIHFFPLYHDYCVQAITHSLRRLSTSCVSELITPQGPQRRHFGYEATSPEATPSSPPSHPVRVTPCTLWQDLEEVKASGLLSSLTTREILLQESTFELIGSEASYLRSLGLAVNHFYVSKALERTLNQREHHILFSNICHVMAASEKFLMALEIRLGKSVLLSQVGDIVLQHCPEFHRLYVPYVTNMMYQETLFNQLLQHNRDFLSKIKKLERDPVCQRQSLKSFLVLPFQRITRIKLILESILKLTDPGSASISNLKKAIEAIHEIVTECDKRVRKLKQIEELVCLEMLLDFGKVKSVPLIVSGRFLVHQGPMRRLTVAACNSRVTFVSVYLHLFNDLLIISSKKDQRFTVVDHAERVHVEHLKTEVLGLPPDSFLLHLSQSHTRQPTAMILVAHTRSDKEAWMKVLSSKQ</sequence>
<dbReference type="PANTHER" id="PTHR12845:SF2">
    <property type="entry name" value="DH DOMAIN-CONTAINING PROTEIN-RELATED"/>
    <property type="match status" value="1"/>
</dbReference>
<dbReference type="InterPro" id="IPR047270">
    <property type="entry name" value="PH_ephexin"/>
</dbReference>
<dbReference type="OrthoDB" id="27593at2759"/>
<proteinExistence type="predicted"/>
<dbReference type="SMART" id="SM00325">
    <property type="entry name" value="RhoGEF"/>
    <property type="match status" value="1"/>
</dbReference>
<dbReference type="InterPro" id="IPR047271">
    <property type="entry name" value="Ephexin-like"/>
</dbReference>
<dbReference type="CDD" id="cd01221">
    <property type="entry name" value="PH_ephexin"/>
    <property type="match status" value="1"/>
</dbReference>
<dbReference type="Gene3D" id="2.30.29.30">
    <property type="entry name" value="Pleckstrin-homology domain (PH domain)/Phosphotyrosine-binding domain (PTB)"/>
    <property type="match status" value="1"/>
</dbReference>
<dbReference type="InterPro" id="IPR035899">
    <property type="entry name" value="DBL_dom_sf"/>
</dbReference>
<dbReference type="InterPro" id="IPR000219">
    <property type="entry name" value="DH_dom"/>
</dbReference>
<evidence type="ECO:0000256" key="1">
    <source>
        <dbReference type="SAM" id="MobiDB-lite"/>
    </source>
</evidence>
<name>A0A6A5FK71_PERFL</name>
<organism evidence="3 4">
    <name type="scientific">Perca fluviatilis</name>
    <name type="common">European perch</name>
    <dbReference type="NCBI Taxonomy" id="8168"/>
    <lineage>
        <taxon>Eukaryota</taxon>
        <taxon>Metazoa</taxon>
        <taxon>Chordata</taxon>
        <taxon>Craniata</taxon>
        <taxon>Vertebrata</taxon>
        <taxon>Euteleostomi</taxon>
        <taxon>Actinopterygii</taxon>
        <taxon>Neopterygii</taxon>
        <taxon>Teleostei</taxon>
        <taxon>Neoteleostei</taxon>
        <taxon>Acanthomorphata</taxon>
        <taxon>Eupercaria</taxon>
        <taxon>Perciformes</taxon>
        <taxon>Percoidei</taxon>
        <taxon>Percidae</taxon>
        <taxon>Percinae</taxon>
        <taxon>Perca</taxon>
    </lineage>
</organism>
<dbReference type="SUPFAM" id="SSF50729">
    <property type="entry name" value="PH domain-like"/>
    <property type="match status" value="1"/>
</dbReference>
<dbReference type="GO" id="GO:0005085">
    <property type="term" value="F:guanyl-nucleotide exchange factor activity"/>
    <property type="evidence" value="ECO:0007669"/>
    <property type="project" value="InterPro"/>
</dbReference>
<dbReference type="GO" id="GO:0005634">
    <property type="term" value="C:nucleus"/>
    <property type="evidence" value="ECO:0007669"/>
    <property type="project" value="TreeGrafter"/>
</dbReference>
<dbReference type="PANTHER" id="PTHR12845">
    <property type="entry name" value="GUANINE NUCLEOTIDE EXCHANGE FACTOR"/>
    <property type="match status" value="1"/>
</dbReference>
<dbReference type="EMBL" id="VHII01000004">
    <property type="protein sequence ID" value="KAF1391795.1"/>
    <property type="molecule type" value="Genomic_DNA"/>
</dbReference>
<keyword evidence="4" id="KW-1185">Reference proteome</keyword>
<reference evidence="3 4" key="1">
    <citation type="submission" date="2019-06" db="EMBL/GenBank/DDBJ databases">
        <title>A chromosome-scale genome assembly of the European perch, Perca fluviatilis.</title>
        <authorList>
            <person name="Roques C."/>
            <person name="Zahm M."/>
            <person name="Cabau C."/>
            <person name="Klopp C."/>
            <person name="Bouchez O."/>
            <person name="Donnadieu C."/>
            <person name="Kuhl H."/>
            <person name="Gislard M."/>
            <person name="Guendouz S."/>
            <person name="Journot L."/>
            <person name="Haffray P."/>
            <person name="Bestin A."/>
            <person name="Morvezen R."/>
            <person name="Feron R."/>
            <person name="Wen M."/>
            <person name="Jouanno E."/>
            <person name="Herpin A."/>
            <person name="Schartl M."/>
            <person name="Postlethwait J."/>
            <person name="Schaerlinger B."/>
            <person name="Chardard D."/>
            <person name="Lecocq T."/>
            <person name="Poncet C."/>
            <person name="Jaffrelo L."/>
            <person name="Lampietro C."/>
            <person name="Guiguen Y."/>
        </authorList>
    </citation>
    <scope>NUCLEOTIDE SEQUENCE [LARGE SCALE GENOMIC DNA]</scope>
    <source>
        <tissue evidence="3">Blood</tissue>
    </source>
</reference>
<evidence type="ECO:0000313" key="4">
    <source>
        <dbReference type="Proteomes" id="UP000465112"/>
    </source>
</evidence>
<dbReference type="InterPro" id="IPR011993">
    <property type="entry name" value="PH-like_dom_sf"/>
</dbReference>
<feature type="region of interest" description="Disordered" evidence="1">
    <location>
        <begin position="175"/>
        <end position="197"/>
    </location>
</feature>
<feature type="region of interest" description="Disordered" evidence="1">
    <location>
        <begin position="109"/>
        <end position="129"/>
    </location>
</feature>
<feature type="domain" description="DH" evidence="2">
    <location>
        <begin position="227"/>
        <end position="411"/>
    </location>
</feature>
<accession>A0A6A5FK71</accession>
<dbReference type="CDD" id="cd00160">
    <property type="entry name" value="RhoGEF"/>
    <property type="match status" value="1"/>
</dbReference>
<dbReference type="Gene3D" id="1.20.900.10">
    <property type="entry name" value="Dbl homology (DH) domain"/>
    <property type="match status" value="1"/>
</dbReference>
<dbReference type="PROSITE" id="PS50010">
    <property type="entry name" value="DH_2"/>
    <property type="match status" value="1"/>
</dbReference>